<dbReference type="STRING" id="1176355.A0A4Q9M3Y3"/>
<dbReference type="VEuPathDB" id="MicrosporidiaDB:CWI38_0030p0020"/>
<dbReference type="EMBL" id="PITK01000030">
    <property type="protein sequence ID" value="TBU20718.1"/>
    <property type="molecule type" value="Genomic_DNA"/>
</dbReference>
<sequence>MQQPPPQNHPLNVLIANLSSSTPDPYLLQLYERIKQYLKENGSKLFLTEYVPLLLQHPFCNVNTYGIHAVNELFKILQYLTPQHTDIETLNLLRWTNHYTPLNKYIINTSNKDILKGVNYKERETNMKECINKEIIEHKPVPNPTPTLNNCINKEILDNNYEGVNNLDNTNPTLTPNDCINKEILDNNYEGVNNLDNPIADECINKEVLDNNYKGVNNLDNTNPTLTLNNCINNSNSQNEVITGILLLLQQFIPFNIKQALDLYMYICEHYNINYTSYLTNYPSLYIDTLLHRINCILNKSPGINTLYLQSLSINTLIDKEVETNVKEFVSNTPLTNSTSNNTPLTNSTSNNTPLTNSTSNNTPLTNTTSNTTSNSTSLTISTDTKTPLNNSTVNNTPLNNSTLINTLLISDLSTVKHFIIKQHLYFQTPENKSNFSIPPVNNTYSNIFISSNDNKGVIDTPSNSNHIYINTCYSQVNNYFEFSNNYKGFNYNTDINNYNFITETVDLEYSTVDIDSNGNPRDNNNKGVDNSKDNGYNNDSDSGYNNNHTNPINTHNNNNNNIANNLTCVRQLLDKITTYLSMFKDNTLYNIYNNYCNANTSNKIICAKYLDRIYCKEVLKGVNSLIESDIEICLYVYKSIWNRCINNKGILGGDNDSSRLEGVNNSSSVLEGVSDKDSVLEGVSNSSVLEGVSDKDTVLEGVSHSTTKQQGDNNSTNNYHPLINTPSNQHPLTNTPNNYHPLTTYHPVTSYISKEYLKSIYSIITPSIDIPVNLLINYVKTTVNLLNSPSSSVNECIPLAGCYGYFIKYYNIKEMVMLYVCMYWMWGDKIRSVLCKWLVNVVRVIKESENNSKFKGKESKYSDIGEGGVNKELEGVNKDEEGVNKEEEVIKEIEGVNKDDEGIKGLEGVNKEEEGIKELEGVNKDEEVIKGLEGVNKDEEVIKKLEGVNKEEEGIKELEGVNKEEEGIKELEGIKGLEGVNKEVPFSDKEVPFNNNTTEEIPFNNTTEELPSGDNTFNNTSTVPIINTLCSLPSIKEALGNKSKDKGLNELKVDDITVIEGEDNKGCYNSNDILGNITPFNDETYNTGTSSNDNRLLDNTSNTLLDNSINLLDNSNDNTLLDNSINTLLDNSSNNTLLDNSSNNTLLDSNSNLLGNSNTLLNNSISNNTPSIYDNTPLNNSTNYPYLISELLSGLSVFECTSLSLKRIITDVSVSNDNIRKNFIGCMMEVLNYYEEEFKVIIIENMLNNSNDWRYRVILMLKVIETMGVKGLSLVSKLEKDKVFYVRKVYEEIKEKYNR</sequence>
<evidence type="ECO:0000313" key="2">
    <source>
        <dbReference type="EMBL" id="TBU20718.1"/>
    </source>
</evidence>
<feature type="region of interest" description="Disordered" evidence="1">
    <location>
        <begin position="332"/>
        <end position="389"/>
    </location>
</feature>
<organism evidence="2 3">
    <name type="scientific">Hamiltosporidium tvaerminnensis</name>
    <dbReference type="NCBI Taxonomy" id="1176355"/>
    <lineage>
        <taxon>Eukaryota</taxon>
        <taxon>Fungi</taxon>
        <taxon>Fungi incertae sedis</taxon>
        <taxon>Microsporidia</taxon>
        <taxon>Dubosqiidae</taxon>
        <taxon>Hamiltosporidium</taxon>
    </lineage>
</organism>
<feature type="region of interest" description="Disordered" evidence="1">
    <location>
        <begin position="991"/>
        <end position="1016"/>
    </location>
</feature>
<comment type="caution">
    <text evidence="2">The sequence shown here is derived from an EMBL/GenBank/DDBJ whole genome shotgun (WGS) entry which is preliminary data.</text>
</comment>
<evidence type="ECO:0000313" key="3">
    <source>
        <dbReference type="Proteomes" id="UP000292282"/>
    </source>
</evidence>
<proteinExistence type="predicted"/>
<feature type="compositionally biased region" description="Low complexity" evidence="1">
    <location>
        <begin position="534"/>
        <end position="559"/>
    </location>
</feature>
<dbReference type="OrthoDB" id="286107at2759"/>
<feature type="region of interest" description="Disordered" evidence="1">
    <location>
        <begin position="513"/>
        <end position="559"/>
    </location>
</feature>
<feature type="compositionally biased region" description="Polar residues" evidence="1">
    <location>
        <begin position="514"/>
        <end position="529"/>
    </location>
</feature>
<accession>A0A4Q9M3Y3</accession>
<evidence type="ECO:0000256" key="1">
    <source>
        <dbReference type="SAM" id="MobiDB-lite"/>
    </source>
</evidence>
<reference evidence="2 3" key="1">
    <citation type="submission" date="2017-12" db="EMBL/GenBank/DDBJ databases">
        <authorList>
            <person name="Pombert J.-F."/>
            <person name="Haag K.L."/>
            <person name="Ebert D."/>
        </authorList>
    </citation>
    <scope>NUCLEOTIDE SEQUENCE [LARGE SCALE GENOMIC DNA]</scope>
    <source>
        <strain evidence="2">IL-G-3</strain>
    </source>
</reference>
<feature type="compositionally biased region" description="Polar residues" evidence="1">
    <location>
        <begin position="994"/>
        <end position="1016"/>
    </location>
</feature>
<keyword evidence="3" id="KW-1185">Reference proteome</keyword>
<name>A0A4Q9M3Y3_9MICR</name>
<gene>
    <name evidence="2" type="ORF">CWI38_0030p0020</name>
</gene>
<dbReference type="Proteomes" id="UP000292282">
    <property type="component" value="Unassembled WGS sequence"/>
</dbReference>
<protein>
    <submittedName>
        <fullName evidence="2">Uncharacterized protein</fullName>
    </submittedName>
</protein>
<feature type="compositionally biased region" description="Low complexity" evidence="1">
    <location>
        <begin position="332"/>
        <end position="380"/>
    </location>
</feature>